<dbReference type="KEGG" id="dja:HY57_01425"/>
<evidence type="ECO:0000313" key="2">
    <source>
        <dbReference type="Proteomes" id="UP000027987"/>
    </source>
</evidence>
<dbReference type="STRING" id="1217721.HY57_01425"/>
<sequence>MFGEVGSAPIFPVAKVRFRPKADIFVSLGQGDFEMDSQLEGATADAHIAARLLAQFLRSDGLNG</sequence>
<organism evidence="1 2">
    <name type="scientific">Dyella japonica A8</name>
    <dbReference type="NCBI Taxonomy" id="1217721"/>
    <lineage>
        <taxon>Bacteria</taxon>
        <taxon>Pseudomonadati</taxon>
        <taxon>Pseudomonadota</taxon>
        <taxon>Gammaproteobacteria</taxon>
        <taxon>Lysobacterales</taxon>
        <taxon>Rhodanobacteraceae</taxon>
        <taxon>Dyella</taxon>
    </lineage>
</organism>
<name>A0A075JWU9_9GAMM</name>
<accession>A0A075JWU9</accession>
<protein>
    <submittedName>
        <fullName evidence="1">Uncharacterized protein</fullName>
    </submittedName>
</protein>
<dbReference type="HOGENOM" id="CLU_2860542_0_0_6"/>
<reference evidence="1 2" key="1">
    <citation type="submission" date="2014-07" db="EMBL/GenBank/DDBJ databases">
        <title>Complete Genome Sequence of Dyella japonica Strain A8 Isolated from Malaysian Tropical Soil.</title>
        <authorList>
            <person name="Hui R.K.H."/>
            <person name="Chen J.-W."/>
            <person name="Chan K.-G."/>
            <person name="Leung F.C.C."/>
        </authorList>
    </citation>
    <scope>NUCLEOTIDE SEQUENCE [LARGE SCALE GENOMIC DNA]</scope>
    <source>
        <strain evidence="1 2">A8</strain>
    </source>
</reference>
<dbReference type="PATRIC" id="fig|1217721.7.peg.301"/>
<dbReference type="EMBL" id="CP008884">
    <property type="protein sequence ID" value="AIF46020.1"/>
    <property type="molecule type" value="Genomic_DNA"/>
</dbReference>
<proteinExistence type="predicted"/>
<dbReference type="AlphaFoldDB" id="A0A075JWU9"/>
<gene>
    <name evidence="1" type="ORF">HY57_01425</name>
</gene>
<dbReference type="Proteomes" id="UP000027987">
    <property type="component" value="Chromosome"/>
</dbReference>
<keyword evidence="2" id="KW-1185">Reference proteome</keyword>
<evidence type="ECO:0000313" key="1">
    <source>
        <dbReference type="EMBL" id="AIF46020.1"/>
    </source>
</evidence>